<dbReference type="InterPro" id="IPR035647">
    <property type="entry name" value="EFG_III/V"/>
</dbReference>
<dbReference type="NCBIfam" id="NF009381">
    <property type="entry name" value="PRK12740.1-5"/>
    <property type="match status" value="1"/>
</dbReference>
<dbReference type="InterPro" id="IPR005517">
    <property type="entry name" value="Transl_elong_EFG/EF2_IV"/>
</dbReference>
<reference evidence="7" key="1">
    <citation type="submission" date="2020-10" db="EMBL/GenBank/DDBJ databases">
        <authorList>
            <person name="Gilroy R."/>
        </authorList>
    </citation>
    <scope>NUCLEOTIDE SEQUENCE</scope>
    <source>
        <strain evidence="7">ChiHjej13B12-12457</strain>
    </source>
</reference>
<organism evidence="7 8">
    <name type="scientific">Candidatus Coprenecus avistercoris</name>
    <dbReference type="NCBI Taxonomy" id="2840730"/>
    <lineage>
        <taxon>Bacteria</taxon>
        <taxon>Pseudomonadati</taxon>
        <taxon>Bacteroidota</taxon>
        <taxon>Bacteroidia</taxon>
        <taxon>Bacteroidales</taxon>
        <taxon>Rikenellaceae</taxon>
        <taxon>Rikenellaceae incertae sedis</taxon>
        <taxon>Candidatus Coprenecus</taxon>
    </lineage>
</organism>
<dbReference type="InterPro" id="IPR041095">
    <property type="entry name" value="EFG_II"/>
</dbReference>
<dbReference type="Gene3D" id="3.40.50.300">
    <property type="entry name" value="P-loop containing nucleotide triphosphate hydrolases"/>
    <property type="match status" value="1"/>
</dbReference>
<dbReference type="InterPro" id="IPR000640">
    <property type="entry name" value="EFG_V-like"/>
</dbReference>
<evidence type="ECO:0000256" key="5">
    <source>
        <dbReference type="ARBA" id="ARBA00024731"/>
    </source>
</evidence>
<dbReference type="SMART" id="SM00889">
    <property type="entry name" value="EFG_IV"/>
    <property type="match status" value="1"/>
</dbReference>
<dbReference type="InterPro" id="IPR020568">
    <property type="entry name" value="Ribosomal_Su5_D2-typ_SF"/>
</dbReference>
<dbReference type="FunFam" id="3.30.70.240:FF:000001">
    <property type="entry name" value="Elongation factor G"/>
    <property type="match status" value="1"/>
</dbReference>
<dbReference type="InterPro" id="IPR053905">
    <property type="entry name" value="EF-G-like_DII"/>
</dbReference>
<dbReference type="InterPro" id="IPR000795">
    <property type="entry name" value="T_Tr_GTP-bd_dom"/>
</dbReference>
<protein>
    <recommendedName>
        <fullName evidence="2">Elongation factor G</fullName>
    </recommendedName>
    <alternativeName>
        <fullName evidence="1">Tetracycline resistance protein TetQ</fullName>
    </alternativeName>
</protein>
<dbReference type="CDD" id="cd04170">
    <property type="entry name" value="EF-G_bact"/>
    <property type="match status" value="1"/>
</dbReference>
<dbReference type="InterPro" id="IPR035649">
    <property type="entry name" value="EFG_V"/>
</dbReference>
<dbReference type="NCBIfam" id="TIGR00231">
    <property type="entry name" value="small_GTP"/>
    <property type="match status" value="1"/>
</dbReference>
<keyword evidence="7" id="KW-0251">Elongation factor</keyword>
<dbReference type="CDD" id="cd01434">
    <property type="entry name" value="EFG_mtEFG1_IV"/>
    <property type="match status" value="1"/>
</dbReference>
<evidence type="ECO:0000256" key="4">
    <source>
        <dbReference type="ARBA" id="ARBA00023134"/>
    </source>
</evidence>
<dbReference type="InterPro" id="IPR005225">
    <property type="entry name" value="Small_GTP-bd"/>
</dbReference>
<dbReference type="SMART" id="SM00838">
    <property type="entry name" value="EFG_C"/>
    <property type="match status" value="1"/>
</dbReference>
<dbReference type="Gene3D" id="3.30.70.240">
    <property type="match status" value="1"/>
</dbReference>
<name>A0A9D1J6G2_9BACT</name>
<keyword evidence="7" id="KW-0648">Protein biosynthesis</keyword>
<dbReference type="PRINTS" id="PR00315">
    <property type="entry name" value="ELONGATNFCT"/>
</dbReference>
<dbReference type="Pfam" id="PF22042">
    <property type="entry name" value="EF-G_D2"/>
    <property type="match status" value="1"/>
</dbReference>
<dbReference type="Pfam" id="PF00009">
    <property type="entry name" value="GTP_EFTU"/>
    <property type="match status" value="1"/>
</dbReference>
<dbReference type="PANTHER" id="PTHR43261">
    <property type="entry name" value="TRANSLATION ELONGATION FACTOR G-RELATED"/>
    <property type="match status" value="1"/>
</dbReference>
<gene>
    <name evidence="7" type="ORF">IAC94_03660</name>
</gene>
<dbReference type="SUPFAM" id="SSF52540">
    <property type="entry name" value="P-loop containing nucleoside triphosphate hydrolases"/>
    <property type="match status" value="1"/>
</dbReference>
<comment type="function">
    <text evidence="5">Catalyzes the GTP-dependent ribosomal translocation step during translation elongation. During this step, the ribosome changes from the pre-translocational (PRE) to the post-translocational (POST) state as the newly formed A-site-bound peptidyl-tRNA and P-site-bound deacylated tRNA move to the P and E sites, respectively. Catalyzes the coordinated movement of the two tRNA molecules, the mRNA and conformational changes in the ribosome.</text>
</comment>
<dbReference type="Pfam" id="PF14492">
    <property type="entry name" value="EFG_III"/>
    <property type="match status" value="1"/>
</dbReference>
<proteinExistence type="predicted"/>
<dbReference type="InterPro" id="IPR009000">
    <property type="entry name" value="Transl_B-barrel_sf"/>
</dbReference>
<keyword evidence="4" id="KW-0342">GTP-binding</keyword>
<dbReference type="EMBL" id="DVHI01000045">
    <property type="protein sequence ID" value="HIR62605.1"/>
    <property type="molecule type" value="Genomic_DNA"/>
</dbReference>
<dbReference type="Gene3D" id="3.30.230.10">
    <property type="match status" value="1"/>
</dbReference>
<comment type="caution">
    <text evidence="7">The sequence shown here is derived from an EMBL/GenBank/DDBJ whole genome shotgun (WGS) entry which is preliminary data.</text>
</comment>
<reference evidence="7" key="2">
    <citation type="journal article" date="2021" name="PeerJ">
        <title>Extensive microbial diversity within the chicken gut microbiome revealed by metagenomics and culture.</title>
        <authorList>
            <person name="Gilroy R."/>
            <person name="Ravi A."/>
            <person name="Getino M."/>
            <person name="Pursley I."/>
            <person name="Horton D.L."/>
            <person name="Alikhan N.F."/>
            <person name="Baker D."/>
            <person name="Gharbi K."/>
            <person name="Hall N."/>
            <person name="Watson M."/>
            <person name="Adriaenssens E.M."/>
            <person name="Foster-Nyarko E."/>
            <person name="Jarju S."/>
            <person name="Secka A."/>
            <person name="Antonio M."/>
            <person name="Oren A."/>
            <person name="Chaudhuri R.R."/>
            <person name="La Ragione R."/>
            <person name="Hildebrand F."/>
            <person name="Pallen M.J."/>
        </authorList>
    </citation>
    <scope>NUCLEOTIDE SEQUENCE</scope>
    <source>
        <strain evidence="7">ChiHjej13B12-12457</strain>
    </source>
</reference>
<evidence type="ECO:0000313" key="7">
    <source>
        <dbReference type="EMBL" id="HIR62605.1"/>
    </source>
</evidence>
<keyword evidence="3" id="KW-0547">Nucleotide-binding</keyword>
<dbReference type="SUPFAM" id="SSF54980">
    <property type="entry name" value="EF-G C-terminal domain-like"/>
    <property type="match status" value="2"/>
</dbReference>
<dbReference type="InterPro" id="IPR047872">
    <property type="entry name" value="EFG_IV"/>
</dbReference>
<dbReference type="InterPro" id="IPR014721">
    <property type="entry name" value="Ribsml_uS5_D2-typ_fold_subgr"/>
</dbReference>
<feature type="domain" description="Tr-type G" evidence="6">
    <location>
        <begin position="7"/>
        <end position="280"/>
    </location>
</feature>
<dbReference type="InterPro" id="IPR027417">
    <property type="entry name" value="P-loop_NTPase"/>
</dbReference>
<dbReference type="Gene3D" id="2.40.30.10">
    <property type="entry name" value="Translation factors"/>
    <property type="match status" value="1"/>
</dbReference>
<dbReference type="AlphaFoldDB" id="A0A9D1J6G2"/>
<dbReference type="GO" id="GO:0032790">
    <property type="term" value="P:ribosome disassembly"/>
    <property type="evidence" value="ECO:0007669"/>
    <property type="project" value="TreeGrafter"/>
</dbReference>
<dbReference type="SUPFAM" id="SSF50447">
    <property type="entry name" value="Translation proteins"/>
    <property type="match status" value="1"/>
</dbReference>
<accession>A0A9D1J6G2</accession>
<dbReference type="Pfam" id="PF00679">
    <property type="entry name" value="EFG_C"/>
    <property type="match status" value="1"/>
</dbReference>
<evidence type="ECO:0000256" key="2">
    <source>
        <dbReference type="ARBA" id="ARBA00017872"/>
    </source>
</evidence>
<dbReference type="Gene3D" id="3.30.70.870">
    <property type="entry name" value="Elongation Factor G (Translational Gtpase), domain 3"/>
    <property type="match status" value="1"/>
</dbReference>
<dbReference type="SUPFAM" id="SSF54211">
    <property type="entry name" value="Ribosomal protein S5 domain 2-like"/>
    <property type="match status" value="1"/>
</dbReference>
<dbReference type="PROSITE" id="PS51722">
    <property type="entry name" value="G_TR_2"/>
    <property type="match status" value="1"/>
</dbReference>
<evidence type="ECO:0000256" key="1">
    <source>
        <dbReference type="ARBA" id="ARBA00013902"/>
    </source>
</evidence>
<dbReference type="Proteomes" id="UP000886744">
    <property type="component" value="Unassembled WGS sequence"/>
</dbReference>
<dbReference type="CDD" id="cd03713">
    <property type="entry name" value="EFG_mtEFG_C"/>
    <property type="match status" value="1"/>
</dbReference>
<evidence type="ECO:0000313" key="8">
    <source>
        <dbReference type="Proteomes" id="UP000886744"/>
    </source>
</evidence>
<dbReference type="GO" id="GO:0003924">
    <property type="term" value="F:GTPase activity"/>
    <property type="evidence" value="ECO:0007669"/>
    <property type="project" value="InterPro"/>
</dbReference>
<dbReference type="GO" id="GO:0003746">
    <property type="term" value="F:translation elongation factor activity"/>
    <property type="evidence" value="ECO:0007669"/>
    <property type="project" value="UniProtKB-KW"/>
</dbReference>
<dbReference type="PANTHER" id="PTHR43261:SF6">
    <property type="entry name" value="ELONGATION FACTOR G-LIKE PROTEIN"/>
    <property type="match status" value="1"/>
</dbReference>
<dbReference type="GO" id="GO:0005525">
    <property type="term" value="F:GTP binding"/>
    <property type="evidence" value="ECO:0007669"/>
    <property type="project" value="UniProtKB-KW"/>
</dbReference>
<evidence type="ECO:0000259" key="6">
    <source>
        <dbReference type="PROSITE" id="PS51722"/>
    </source>
</evidence>
<sequence length="717" mass="79594">MKTYQTGNIRNVVLLGSSKSGKTTLSEAMMFEGKVIDRRGTVEAKNTISDNTEIEQINQRSIYSTPLYTEFMDNKLNIMDTPGADDFIGGVISSFKVCDSGILVVNAQQGVEVGTEIFGRYAENYKKPLVVAVNQLDAEKANWETTIDSLKEAFGSKIVLVQFPVAVGAGFNGFIDVLTMKMYTFKDDNGTREEHDIPADLKAQADEVLAALTEMAAESDEALMEKYFDAGELTREEIEKGLNLGFLQGSIMPTFCISARKDIGVKKLMEFMINVAPSPAEDKEATKDGKSIPCSADGPTSIFIFKNALEQHLGDVAYFKVMSGKLTEGMDLVNAENGNKERISQIFAVAGKKREKVSEMVAGDIGCTVKLKTVKSNQTLCAPGQEIVYEPIVYPQAKYRTAIKAVDEKDEEKLGEILNKAAAEDPTYIVQYAKELKQTILSGQGEQHINILKWQINNINKMEIEFMAPRISYRETITKVAAANYRHKKQSGGAGQFGEVHLLLEPYVDGAPQNNRFKVDGKEMVLNIKSKEEYTMDWGGKLEFYNCIVGGAIDARFMPAILKGIMEKMEEGPLTGSYARDIRVYVYDGKMHPVDSNEISFKLAARNAFKEAFRNAGPKIMEPICNIEIMVPGEYMGDVMSDLQGRRAMIEGMSSVKGFEVLKARVPLAELYKYSTTLSSLTSGRASFTMEMAEYQQVPADVQEKLLKAYQEEEKDE</sequence>
<evidence type="ECO:0000256" key="3">
    <source>
        <dbReference type="ARBA" id="ARBA00022741"/>
    </source>
</evidence>
<dbReference type="Pfam" id="PF03764">
    <property type="entry name" value="EFG_IV"/>
    <property type="match status" value="2"/>
</dbReference>